<keyword evidence="3" id="KW-0507">mRNA processing</keyword>
<evidence type="ECO:0000256" key="3">
    <source>
        <dbReference type="ARBA" id="ARBA00022728"/>
    </source>
</evidence>
<feature type="compositionally biased region" description="Basic and acidic residues" evidence="12">
    <location>
        <begin position="1199"/>
        <end position="1208"/>
    </location>
</feature>
<dbReference type="SUPFAM" id="SSF109905">
    <property type="entry name" value="Surp module (SWAP domain)"/>
    <property type="match status" value="2"/>
</dbReference>
<dbReference type="SUPFAM" id="SSF48334">
    <property type="entry name" value="DNA repair protein MutS, domain III"/>
    <property type="match status" value="1"/>
</dbReference>
<dbReference type="Pfam" id="PF00488">
    <property type="entry name" value="MutS_V"/>
    <property type="match status" value="1"/>
</dbReference>
<evidence type="ECO:0000256" key="10">
    <source>
        <dbReference type="ARBA" id="ARBA00023242"/>
    </source>
</evidence>
<dbReference type="InterPro" id="IPR016151">
    <property type="entry name" value="DNA_mismatch_repair_MutS_N"/>
</dbReference>
<dbReference type="Proteomes" id="UP000825002">
    <property type="component" value="Unassembled WGS sequence"/>
</dbReference>
<comment type="caution">
    <text evidence="14">The sequence shown here is derived from an EMBL/GenBank/DDBJ whole genome shotgun (WGS) entry which is preliminary data.</text>
</comment>
<dbReference type="Pfam" id="PF01624">
    <property type="entry name" value="MutS_I"/>
    <property type="match status" value="1"/>
</dbReference>
<dbReference type="InterPro" id="IPR035967">
    <property type="entry name" value="SWAP/Surp_sf"/>
</dbReference>
<feature type="region of interest" description="Disordered" evidence="12">
    <location>
        <begin position="1178"/>
        <end position="1236"/>
    </location>
</feature>
<keyword evidence="11" id="KW-0175">Coiled coil</keyword>
<dbReference type="Pfam" id="PF05188">
    <property type="entry name" value="MutS_II"/>
    <property type="match status" value="1"/>
</dbReference>
<dbReference type="InterPro" id="IPR007696">
    <property type="entry name" value="DNA_mismatch_repair_MutS_core"/>
</dbReference>
<sequence>MSITSFIKKRPVEDESPSNPKRACPETESGSKSTPISTPEKPPRINPSTTSTPVTPRPTNIHSASAATPRSTNIHSTPSVTPKSSKIPNKVLDSASSMCVYFNPEKQTNHDGQRNEDEWPHLKYDFLMPNKIRDIERRRPDHPDYDARTLYVPQSFLDEQTPALRQWWKIKQQNMDSILFFKMGKFYEFFNMDAVVGVNELDIMYMKSEDDKPAHAGFPEVSYAKFANILVQKGYKVLRIEQTETPSMMEERCQRLGQKSKFDKVVAREICRVTTKGTQMMGITESAFHTHHNQYLLAITETQSLDKSTDAIVGVCFVDVTIGKIHVGQFADDRHRSNLHMLVAHHTPVEILIERNALSQLTLDVLRQTGASIVTLKNEQEFWNSRRCMAYLRDKELYTNAKGEFYWPQFLADMFEDGDNAITLAGCMPKQEHELAVKCFGAIVYYLDSCMIAGNVLSAGLFESYTPPLDGLIGSLDSESADANRRRSLPNKMILDHVALRNLEVFQNSSGTKLGTLYDAVNMCKTPFGCRLLKDWMCTPLCEIDAINSRLDAVEDLLEPTNGSLYNALVSMLKETPDLERLLSRILGQSQRTDADARAILFDKDIYSKAKIKSFLEVLGHFKRILRTISGFEYHVTKLKSSSLKRLLSLKSNGGLFPEMESTLKFFDEAFDHRQAKEMGKIIPAPGVDDEYDVADSKIREIEHNLDEYLEKQRRILNCQVNYFGSGKNRYQLELPEGACKYLTPEYQIETTRKGFKRYYTPFIKTEFEKLERAEALKDKALECILAKIFGKFCKHYQMWTNAVECLANLDVIQSFVQFSRSMKACNVDLCRPEFISLSDDDIDQSKSRPILEYKEGRHPALVKLSPNFTPNDLVLDERLILLTGANMGGKSTLMRQTGLMVILAQMGCLVPAQTFRLSPVDRIFSRLGATDRILEGESTFYTELVETSTMLYHASKHSLVLLDELGRGTATYDGTAIAYAVITEICDRIKCRCLFSTHYHSLIDDFHEHPMVRQAHMACKVEDPTSGDPTEENITFLYKLSEGSCPKSYGFNVARLAGLSSSIIKEAQAKSREFELNFVILNMFQQMRSGIENIVDTATEDTLLQDIVMETAGIIYPPPDLRVVVDKTAGFIAKNGPEFESRVRQDQRDNPKFNFLRPNDPYHTYFLHKLRELKEKQTQDVLQAQQAESAATNGQRQPTDEAAKPDQEEQSQGTYDDDNQDNQVGADEEIDGDKIDEKPFMLLEEEPEIPSEPPADYEFMAEPPPSLTSCNLEIIKLTAQFVAMHGREFLTNLLDREQNNVQFDFLRPQHGNFEYFSLLIEQYSKILNFSEEAIEQLKAETKQKTVLDKVKIRAEWTRRENTERQRLKEEEEQAQLRYAQIDWHDFVVVETIDFAPNERGPYPPPTTPDQVGSRALIEQRLAEERNIPQDMDMELSSDEESGEHEFVAPSLANAAPPKLDEVLIKKDYDPKQKAKSALKPDAYFISPITNERVPADQLQHHVRYGLIDPSWIEQKDRQIQAKINQEDVLASGAQMESSLKHLAERRTDIFGSGDKETEIGRKIDEEADAESQMPNTIIWDGHTSTVGAVTRAAQALAGDAPVLKKSRTGE</sequence>
<dbReference type="PROSITE" id="PS50128">
    <property type="entry name" value="SURP"/>
    <property type="match status" value="2"/>
</dbReference>
<accession>A0ABQ7S8X0</accession>
<dbReference type="SUPFAM" id="SSF55271">
    <property type="entry name" value="DNA repair protein MutS, domain I"/>
    <property type="match status" value="1"/>
</dbReference>
<dbReference type="Gene3D" id="3.30.420.110">
    <property type="entry name" value="MutS, connector domain"/>
    <property type="match status" value="1"/>
</dbReference>
<protein>
    <submittedName>
        <fullName evidence="14">DNA mismatch repair protein Msh6</fullName>
    </submittedName>
</protein>
<dbReference type="Gene3D" id="1.10.1420.10">
    <property type="match status" value="2"/>
</dbReference>
<evidence type="ECO:0000259" key="13">
    <source>
        <dbReference type="PROSITE" id="PS50128"/>
    </source>
</evidence>
<dbReference type="SMART" id="SM00648">
    <property type="entry name" value="SWAP"/>
    <property type="match status" value="2"/>
</dbReference>
<dbReference type="PANTHER" id="PTHR11361">
    <property type="entry name" value="DNA MISMATCH REPAIR PROTEIN MUTS FAMILY MEMBER"/>
    <property type="match status" value="1"/>
</dbReference>
<keyword evidence="15" id="KW-1185">Reference proteome</keyword>
<feature type="non-terminal residue" evidence="14">
    <location>
        <position position="1"/>
    </location>
</feature>
<feature type="domain" description="SURP motif" evidence="13">
    <location>
        <begin position="1125"/>
        <end position="1167"/>
    </location>
</feature>
<comment type="subcellular location">
    <subcellularLocation>
        <location evidence="1">Nucleus</location>
    </subcellularLocation>
</comment>
<dbReference type="PROSITE" id="PS00486">
    <property type="entry name" value="DNA_MISMATCH_REPAIR_2"/>
    <property type="match status" value="1"/>
</dbReference>
<dbReference type="InterPro" id="IPR000061">
    <property type="entry name" value="Surp"/>
</dbReference>
<feature type="domain" description="SURP motif" evidence="13">
    <location>
        <begin position="1275"/>
        <end position="1317"/>
    </location>
</feature>
<evidence type="ECO:0000313" key="15">
    <source>
        <dbReference type="Proteomes" id="UP000825002"/>
    </source>
</evidence>
<name>A0ABQ7S8X0_9ACAR</name>
<feature type="compositionally biased region" description="Polar residues" evidence="12">
    <location>
        <begin position="28"/>
        <end position="37"/>
    </location>
</feature>
<dbReference type="InterPro" id="IPR007861">
    <property type="entry name" value="DNA_mismatch_repair_MutS_clamp"/>
</dbReference>
<dbReference type="PANTHER" id="PTHR11361:SF148">
    <property type="entry name" value="DNA MISMATCH REPAIR PROTEIN MSH6"/>
    <property type="match status" value="1"/>
</dbReference>
<feature type="coiled-coil region" evidence="11">
    <location>
        <begin position="1321"/>
        <end position="1378"/>
    </location>
</feature>
<dbReference type="InterPro" id="IPR000432">
    <property type="entry name" value="DNA_mismatch_repair_MutS_C"/>
</dbReference>
<evidence type="ECO:0000256" key="7">
    <source>
        <dbReference type="ARBA" id="ARBA00022840"/>
    </source>
</evidence>
<keyword evidence="6" id="KW-0227">DNA damage</keyword>
<reference evidence="14 15" key="1">
    <citation type="submission" date="2020-10" db="EMBL/GenBank/DDBJ databases">
        <authorList>
            <person name="Klimov P.B."/>
            <person name="Dyachkov S.M."/>
            <person name="Chetverikov P.E."/>
        </authorList>
    </citation>
    <scope>NUCLEOTIDE SEQUENCE [LARGE SCALE GENOMIC DNA]</scope>
    <source>
        <strain evidence="14">BMOC 18-1129-001#AD2665</strain>
        <tissue evidence="14">Entire mites</tissue>
    </source>
</reference>
<dbReference type="SUPFAM" id="SSF53150">
    <property type="entry name" value="DNA repair protein MutS, domain II"/>
    <property type="match status" value="1"/>
</dbReference>
<evidence type="ECO:0000256" key="8">
    <source>
        <dbReference type="ARBA" id="ARBA00023125"/>
    </source>
</evidence>
<dbReference type="InterPro" id="IPR036187">
    <property type="entry name" value="DNA_mismatch_repair_MutS_sf"/>
</dbReference>
<gene>
    <name evidence="14" type="primary">MSH6</name>
    <name evidence="14" type="ORF">GZH46_01590</name>
</gene>
<keyword evidence="5" id="KW-0547">Nucleotide-binding</keyword>
<dbReference type="Gene3D" id="3.40.1170.10">
    <property type="entry name" value="DNA repair protein MutS, domain I"/>
    <property type="match status" value="1"/>
</dbReference>
<dbReference type="InterPro" id="IPR007860">
    <property type="entry name" value="DNA_mmatch_repair_MutS_con_dom"/>
</dbReference>
<dbReference type="Pfam" id="PF05190">
    <property type="entry name" value="MutS_IV"/>
    <property type="match status" value="1"/>
</dbReference>
<feature type="compositionally biased region" description="Low complexity" evidence="12">
    <location>
        <begin position="47"/>
        <end position="59"/>
    </location>
</feature>
<dbReference type="Pfam" id="PF12230">
    <property type="entry name" value="PRP21_like_P"/>
    <property type="match status" value="1"/>
</dbReference>
<evidence type="ECO:0000256" key="9">
    <source>
        <dbReference type="ARBA" id="ARBA00023187"/>
    </source>
</evidence>
<evidence type="ECO:0000256" key="4">
    <source>
        <dbReference type="ARBA" id="ARBA00022737"/>
    </source>
</evidence>
<evidence type="ECO:0000256" key="6">
    <source>
        <dbReference type="ARBA" id="ARBA00022763"/>
    </source>
</evidence>
<keyword evidence="8" id="KW-0238">DNA-binding</keyword>
<evidence type="ECO:0000256" key="2">
    <source>
        <dbReference type="ARBA" id="ARBA00006271"/>
    </source>
</evidence>
<evidence type="ECO:0000256" key="5">
    <source>
        <dbReference type="ARBA" id="ARBA00022741"/>
    </source>
</evidence>
<dbReference type="InterPro" id="IPR036678">
    <property type="entry name" value="MutS_con_dom_sf"/>
</dbReference>
<dbReference type="InterPro" id="IPR027417">
    <property type="entry name" value="P-loop_NTPase"/>
</dbReference>
<dbReference type="InterPro" id="IPR022030">
    <property type="entry name" value="SF3A1_dom"/>
</dbReference>
<evidence type="ECO:0000256" key="12">
    <source>
        <dbReference type="SAM" id="MobiDB-lite"/>
    </source>
</evidence>
<feature type="compositionally biased region" description="Acidic residues" evidence="12">
    <location>
        <begin position="1216"/>
        <end position="1232"/>
    </location>
</feature>
<dbReference type="InterPro" id="IPR045076">
    <property type="entry name" value="MutS"/>
</dbReference>
<dbReference type="Pfam" id="PF01805">
    <property type="entry name" value="Surp"/>
    <property type="match status" value="2"/>
</dbReference>
<keyword evidence="4" id="KW-0677">Repeat</keyword>
<proteinExistence type="inferred from homology"/>
<dbReference type="SMART" id="SM00534">
    <property type="entry name" value="MUTSac"/>
    <property type="match status" value="1"/>
</dbReference>
<evidence type="ECO:0000256" key="1">
    <source>
        <dbReference type="ARBA" id="ARBA00004123"/>
    </source>
</evidence>
<organism evidence="14 15">
    <name type="scientific">Fragariocoptes setiger</name>
    <dbReference type="NCBI Taxonomy" id="1670756"/>
    <lineage>
        <taxon>Eukaryota</taxon>
        <taxon>Metazoa</taxon>
        <taxon>Ecdysozoa</taxon>
        <taxon>Arthropoda</taxon>
        <taxon>Chelicerata</taxon>
        <taxon>Arachnida</taxon>
        <taxon>Acari</taxon>
        <taxon>Acariformes</taxon>
        <taxon>Trombidiformes</taxon>
        <taxon>Prostigmata</taxon>
        <taxon>Eupodina</taxon>
        <taxon>Eriophyoidea</taxon>
        <taxon>Phytoptidae</taxon>
        <taxon>Fragariocoptes</taxon>
    </lineage>
</organism>
<evidence type="ECO:0000256" key="11">
    <source>
        <dbReference type="SAM" id="Coils"/>
    </source>
</evidence>
<dbReference type="Pfam" id="PF05192">
    <property type="entry name" value="MutS_III"/>
    <property type="match status" value="1"/>
</dbReference>
<dbReference type="EMBL" id="JAIFTH010000300">
    <property type="protein sequence ID" value="KAG9509879.1"/>
    <property type="molecule type" value="Genomic_DNA"/>
</dbReference>
<keyword evidence="10" id="KW-0539">Nucleus</keyword>
<comment type="similarity">
    <text evidence="2">Belongs to the DNA mismatch repair MutS family.</text>
</comment>
<keyword evidence="3" id="KW-0747">Spliceosome</keyword>
<keyword evidence="9" id="KW-0508">mRNA splicing</keyword>
<dbReference type="SUPFAM" id="SSF52540">
    <property type="entry name" value="P-loop containing nucleoside triphosphate hydrolases"/>
    <property type="match status" value="1"/>
</dbReference>
<feature type="compositionally biased region" description="Polar residues" evidence="12">
    <location>
        <begin position="60"/>
        <end position="87"/>
    </location>
</feature>
<feature type="compositionally biased region" description="Polar residues" evidence="12">
    <location>
        <begin position="1180"/>
        <end position="1198"/>
    </location>
</feature>
<keyword evidence="7" id="KW-0067">ATP-binding</keyword>
<dbReference type="SMART" id="SM00533">
    <property type="entry name" value="MUTSd"/>
    <property type="match status" value="1"/>
</dbReference>
<dbReference type="Gene3D" id="1.10.10.790">
    <property type="entry name" value="Surp module"/>
    <property type="match status" value="2"/>
</dbReference>
<dbReference type="Gene3D" id="3.40.50.300">
    <property type="entry name" value="P-loop containing nucleotide triphosphate hydrolases"/>
    <property type="match status" value="1"/>
</dbReference>
<feature type="region of interest" description="Disordered" evidence="12">
    <location>
        <begin position="1"/>
        <end position="89"/>
    </location>
</feature>
<evidence type="ECO:0000313" key="14">
    <source>
        <dbReference type="EMBL" id="KAG9509879.1"/>
    </source>
</evidence>
<dbReference type="InterPro" id="IPR007695">
    <property type="entry name" value="DNA_mismatch_repair_MutS-lik_N"/>
</dbReference>